<dbReference type="PANTHER" id="PTHR31970:SF9">
    <property type="entry name" value="MOLYBDATE TRANSPORTER 2"/>
    <property type="match status" value="1"/>
</dbReference>
<feature type="transmembrane region" description="Helical" evidence="2">
    <location>
        <begin position="287"/>
        <end position="306"/>
    </location>
</feature>
<evidence type="ECO:0000313" key="3">
    <source>
        <dbReference type="EMBL" id="CAL5220099.1"/>
    </source>
</evidence>
<feature type="compositionally biased region" description="Polar residues" evidence="1">
    <location>
        <begin position="251"/>
        <end position="277"/>
    </location>
</feature>
<reference evidence="3 4" key="1">
    <citation type="submission" date="2024-06" db="EMBL/GenBank/DDBJ databases">
        <authorList>
            <person name="Kraege A."/>
            <person name="Thomma B."/>
        </authorList>
    </citation>
    <scope>NUCLEOTIDE SEQUENCE [LARGE SCALE GENOMIC DNA]</scope>
</reference>
<protein>
    <submittedName>
        <fullName evidence="3">G2050 protein</fullName>
    </submittedName>
</protein>
<feature type="transmembrane region" description="Helical" evidence="2">
    <location>
        <begin position="96"/>
        <end position="120"/>
    </location>
</feature>
<evidence type="ECO:0000313" key="4">
    <source>
        <dbReference type="Proteomes" id="UP001497392"/>
    </source>
</evidence>
<dbReference type="EMBL" id="CAXHTA020000003">
    <property type="protein sequence ID" value="CAL5220099.1"/>
    <property type="molecule type" value="Genomic_DNA"/>
</dbReference>
<feature type="region of interest" description="Disordered" evidence="1">
    <location>
        <begin position="233"/>
        <end position="277"/>
    </location>
</feature>
<sequence>MELRPYARRTLEHSRAGLQSFRNSLSLSEISGAFGDIGTFLPLLVALVRVVGLDLGTTLCFTGLYNIFSGMLFGIPMPVQPMKAIAAVAIADESITLTHVLAGGIFVSAVTFLLGVTRLINVFNRFVPDAVVRGLQLSLGLSLAKSGVKNVWFKVAEEHDLKGVHDEAPERDIAVYLGLAATAFLLVMLHPSKEDETPSSPAAVQPIQLEGVQEAFVKASAQRHGPASHLPQHMEEVSMGGSPPPGRLPTNRASSTSLNTWLGPQQSAGANTPKRSSITEVAKRMPGALLVVLMGIIIAIIQYPSVLRTLRFGPSMPQVVWPTWKEWKKGIVSTGVPQLPLTTLNSVVAVCQLSADLFPAKPVRPVLVSVSVGLMNMVGAWFGAMPCCHGAGGLAAQVKFGARTGSAPVVLGLVKLVLGLLLGSSLAELFRAFPEPLLGSLLIFSGIELASSCTRVTTDRGKALMFITAGAGSALGNQAYGALAGVIAGALLALWDLAAARCSDAGSWCARAFLGTRTSSSANSFPDGSSHQYYQAVPDEMPAEYWGPPRQEYAPLPPPDLSAQPFYRQHDQSR</sequence>
<keyword evidence="2" id="KW-1133">Transmembrane helix</keyword>
<feature type="region of interest" description="Disordered" evidence="1">
    <location>
        <begin position="542"/>
        <end position="574"/>
    </location>
</feature>
<organism evidence="3 4">
    <name type="scientific">Coccomyxa viridis</name>
    <dbReference type="NCBI Taxonomy" id="1274662"/>
    <lineage>
        <taxon>Eukaryota</taxon>
        <taxon>Viridiplantae</taxon>
        <taxon>Chlorophyta</taxon>
        <taxon>core chlorophytes</taxon>
        <taxon>Trebouxiophyceae</taxon>
        <taxon>Trebouxiophyceae incertae sedis</taxon>
        <taxon>Coccomyxaceae</taxon>
        <taxon>Coccomyxa</taxon>
    </lineage>
</organism>
<keyword evidence="2" id="KW-0472">Membrane</keyword>
<dbReference type="Pfam" id="PF16983">
    <property type="entry name" value="MFS_MOT1"/>
    <property type="match status" value="2"/>
</dbReference>
<gene>
    <name evidence="3" type="primary">g2050</name>
    <name evidence="3" type="ORF">VP750_LOCUS1758</name>
</gene>
<comment type="caution">
    <text evidence="3">The sequence shown here is derived from an EMBL/GenBank/DDBJ whole genome shotgun (WGS) entry which is preliminary data.</text>
</comment>
<feature type="transmembrane region" description="Helical" evidence="2">
    <location>
        <begin position="366"/>
        <end position="388"/>
    </location>
</feature>
<feature type="transmembrane region" description="Helical" evidence="2">
    <location>
        <begin position="30"/>
        <end position="49"/>
    </location>
</feature>
<evidence type="ECO:0000256" key="2">
    <source>
        <dbReference type="SAM" id="Phobius"/>
    </source>
</evidence>
<keyword evidence="2" id="KW-0812">Transmembrane</keyword>
<feature type="transmembrane region" description="Helical" evidence="2">
    <location>
        <begin position="409"/>
        <end position="430"/>
    </location>
</feature>
<evidence type="ECO:0000256" key="1">
    <source>
        <dbReference type="SAM" id="MobiDB-lite"/>
    </source>
</evidence>
<accession>A0ABP1FN63</accession>
<proteinExistence type="predicted"/>
<dbReference type="Proteomes" id="UP001497392">
    <property type="component" value="Unassembled WGS sequence"/>
</dbReference>
<feature type="transmembrane region" description="Helical" evidence="2">
    <location>
        <begin position="55"/>
        <end position="75"/>
    </location>
</feature>
<dbReference type="PANTHER" id="PTHR31970">
    <property type="match status" value="1"/>
</dbReference>
<name>A0ABP1FN63_9CHLO</name>
<dbReference type="InterPro" id="IPR031563">
    <property type="entry name" value="MOT1/MOT2"/>
</dbReference>
<keyword evidence="4" id="KW-1185">Reference proteome</keyword>